<dbReference type="OMA" id="WHHLFAL"/>
<dbReference type="Pfam" id="PF21099">
    <property type="entry name" value="POLQ_helical"/>
    <property type="match status" value="1"/>
</dbReference>
<reference evidence="2 3" key="2">
    <citation type="submission" date="2018-11" db="EMBL/GenBank/DDBJ databases">
        <authorList>
            <consortium name="Pathogen Informatics"/>
        </authorList>
    </citation>
    <scope>NUCLEOTIDE SEQUENCE [LARGE SCALE GENOMIC DNA]</scope>
</reference>
<dbReference type="GO" id="GO:0006261">
    <property type="term" value="P:DNA-templated DNA replication"/>
    <property type="evidence" value="ECO:0007669"/>
    <property type="project" value="InterPro"/>
</dbReference>
<evidence type="ECO:0000259" key="1">
    <source>
        <dbReference type="Pfam" id="PF21099"/>
    </source>
</evidence>
<evidence type="ECO:0000313" key="4">
    <source>
        <dbReference type="WBParaSite" id="TCLT_0000267501-mRNA-1"/>
    </source>
</evidence>
<dbReference type="WBParaSite" id="TCLT_0000267501-mRNA-1">
    <property type="protein sequence ID" value="TCLT_0000267501-mRNA-1"/>
    <property type="gene ID" value="TCLT_0000267501"/>
</dbReference>
<dbReference type="STRING" id="103827.A0A0N5CR25"/>
<reference evidence="4" key="1">
    <citation type="submission" date="2017-02" db="UniProtKB">
        <authorList>
            <consortium name="WormBaseParasite"/>
        </authorList>
    </citation>
    <scope>IDENTIFICATION</scope>
</reference>
<name>A0A0N5CR25_THECL</name>
<evidence type="ECO:0000313" key="3">
    <source>
        <dbReference type="Proteomes" id="UP000276776"/>
    </source>
</evidence>
<dbReference type="EMBL" id="UYYF01000623">
    <property type="protein sequence ID" value="VDM98763.1"/>
    <property type="molecule type" value="Genomic_DNA"/>
</dbReference>
<dbReference type="SUPFAM" id="SSF158702">
    <property type="entry name" value="Sec63 N-terminal domain-like"/>
    <property type="match status" value="1"/>
</dbReference>
<dbReference type="Gene3D" id="1.10.3380.20">
    <property type="match status" value="1"/>
</dbReference>
<dbReference type="InterPro" id="IPR048960">
    <property type="entry name" value="POLQ-like_helical"/>
</dbReference>
<gene>
    <name evidence="2" type="ORF">TCLT_LOCUS2676</name>
</gene>
<dbReference type="AlphaFoldDB" id="A0A0N5CR25"/>
<sequence>CCRVIFLGESIVVCSKNQLDSVLRIIHNKVVFDTRSMTRRRRIKLIIEAVCSGLCKTENELKKLLSLLFFENDHSLADELNFLINRKLICCQKGMNYDDGIKELRGTQLGRAIFASSLAPDIALQVYADLEKAMRSLALDTELHLLYLVIFVALVTPLYNDSIWVNYIDWNVYYKIWCKLPVRLQRVGKLVGVSESFIIGKLQGRQATDVSSLQVHLRFLSALALFDLIREKPLSSVAHRFHINRGALQTMQQQSATYARKLQTIIEYQCSSEM</sequence>
<dbReference type="InterPro" id="IPR002298">
    <property type="entry name" value="DNA_polymerase_A"/>
</dbReference>
<dbReference type="Proteomes" id="UP000276776">
    <property type="component" value="Unassembled WGS sequence"/>
</dbReference>
<dbReference type="OrthoDB" id="2320933at2759"/>
<dbReference type="GO" id="GO:0003887">
    <property type="term" value="F:DNA-directed DNA polymerase activity"/>
    <property type="evidence" value="ECO:0007669"/>
    <property type="project" value="InterPro"/>
</dbReference>
<dbReference type="PANTHER" id="PTHR10133:SF62">
    <property type="entry name" value="DNA POLYMERASE THETA"/>
    <property type="match status" value="1"/>
</dbReference>
<protein>
    <submittedName>
        <fullName evidence="4">DNA-directed RNA polymerase III subunit RPC3</fullName>
    </submittedName>
</protein>
<evidence type="ECO:0000313" key="2">
    <source>
        <dbReference type="EMBL" id="VDM98763.1"/>
    </source>
</evidence>
<accession>A0A0N5CR25</accession>
<keyword evidence="3" id="KW-1185">Reference proteome</keyword>
<dbReference type="GO" id="GO:0097681">
    <property type="term" value="P:double-strand break repair via alternative nonhomologous end joining"/>
    <property type="evidence" value="ECO:0007669"/>
    <property type="project" value="TreeGrafter"/>
</dbReference>
<feature type="domain" description="POLQ-like helical" evidence="1">
    <location>
        <begin position="120"/>
        <end position="261"/>
    </location>
</feature>
<proteinExistence type="predicted"/>
<dbReference type="PANTHER" id="PTHR10133">
    <property type="entry name" value="DNA POLYMERASE I"/>
    <property type="match status" value="1"/>
</dbReference>
<organism evidence="4">
    <name type="scientific">Thelazia callipaeda</name>
    <name type="common">Oriental eyeworm</name>
    <name type="synonym">Parasitic nematode</name>
    <dbReference type="NCBI Taxonomy" id="103827"/>
    <lineage>
        <taxon>Eukaryota</taxon>
        <taxon>Metazoa</taxon>
        <taxon>Ecdysozoa</taxon>
        <taxon>Nematoda</taxon>
        <taxon>Chromadorea</taxon>
        <taxon>Rhabditida</taxon>
        <taxon>Spirurina</taxon>
        <taxon>Spiruromorpha</taxon>
        <taxon>Thelazioidea</taxon>
        <taxon>Thelaziidae</taxon>
        <taxon>Thelazia</taxon>
    </lineage>
</organism>